<name>A0AAU9QNU1_9VIBR</name>
<comment type="caution">
    <text evidence="1">The sequence shown here is derived from an EMBL/GenBank/DDBJ whole genome shotgun (WGS) entry which is preliminary data.</text>
</comment>
<evidence type="ECO:0000313" key="1">
    <source>
        <dbReference type="EMBL" id="CAH1596965.1"/>
    </source>
</evidence>
<gene>
    <name evidence="1" type="ORF">THF1A12_310009</name>
</gene>
<evidence type="ECO:0000313" key="2">
    <source>
        <dbReference type="Proteomes" id="UP001295462"/>
    </source>
</evidence>
<dbReference type="AlphaFoldDB" id="A0AAU9QNU1"/>
<accession>A0AAU9QNU1</accession>
<organism evidence="1 2">
    <name type="scientific">Vibrio jasicida</name>
    <dbReference type="NCBI Taxonomy" id="766224"/>
    <lineage>
        <taxon>Bacteria</taxon>
        <taxon>Pseudomonadati</taxon>
        <taxon>Pseudomonadota</taxon>
        <taxon>Gammaproteobacteria</taxon>
        <taxon>Vibrionales</taxon>
        <taxon>Vibrionaceae</taxon>
        <taxon>Vibrio</taxon>
    </lineage>
</organism>
<dbReference type="EMBL" id="CAKMUD010000085">
    <property type="protein sequence ID" value="CAH1596965.1"/>
    <property type="molecule type" value="Genomic_DNA"/>
</dbReference>
<protein>
    <submittedName>
        <fullName evidence="1">Uncharacterized protein</fullName>
    </submittedName>
</protein>
<proteinExistence type="predicted"/>
<dbReference type="Proteomes" id="UP001295462">
    <property type="component" value="Unassembled WGS sequence"/>
</dbReference>
<reference evidence="1" key="1">
    <citation type="submission" date="2022-01" db="EMBL/GenBank/DDBJ databases">
        <authorList>
            <person name="Lagorce A."/>
        </authorList>
    </citation>
    <scope>NUCLEOTIDE SEQUENCE</scope>
    <source>
        <strain evidence="1">Th15_F1_A12</strain>
    </source>
</reference>
<sequence>MELWRWSYFFRKKISSVWMFLDAKLVLEAWIHGVYAGTKKNQFRNIEVHSGIYFSPSAANLR</sequence>